<evidence type="ECO:0000313" key="1">
    <source>
        <dbReference type="EMBL" id="MPC90250.1"/>
    </source>
</evidence>
<keyword evidence="2" id="KW-1185">Reference proteome</keyword>
<accession>A0A5B7J0E3</accession>
<dbReference type="AlphaFoldDB" id="A0A5B7J0E3"/>
<comment type="caution">
    <text evidence="1">The sequence shown here is derived from an EMBL/GenBank/DDBJ whole genome shotgun (WGS) entry which is preliminary data.</text>
</comment>
<name>A0A5B7J0E3_PORTR</name>
<gene>
    <name evidence="1" type="ORF">E2C01_085226</name>
</gene>
<proteinExistence type="predicted"/>
<dbReference type="Proteomes" id="UP000324222">
    <property type="component" value="Unassembled WGS sequence"/>
</dbReference>
<dbReference type="EMBL" id="VSRR010083762">
    <property type="protein sequence ID" value="MPC90250.1"/>
    <property type="molecule type" value="Genomic_DNA"/>
</dbReference>
<protein>
    <submittedName>
        <fullName evidence="1">Uncharacterized protein</fullName>
    </submittedName>
</protein>
<sequence length="60" mass="6577">MSTLYIHLHLRPTLYNIYSLAPLPVRRRPSLSNHPPPSDSPPISTMSAKCVYEGAGAMIG</sequence>
<evidence type="ECO:0000313" key="2">
    <source>
        <dbReference type="Proteomes" id="UP000324222"/>
    </source>
</evidence>
<reference evidence="1 2" key="1">
    <citation type="submission" date="2019-05" db="EMBL/GenBank/DDBJ databases">
        <title>Another draft genome of Portunus trituberculatus and its Hox gene families provides insights of decapod evolution.</title>
        <authorList>
            <person name="Jeong J.-H."/>
            <person name="Song I."/>
            <person name="Kim S."/>
            <person name="Choi T."/>
            <person name="Kim D."/>
            <person name="Ryu S."/>
            <person name="Kim W."/>
        </authorList>
    </citation>
    <scope>NUCLEOTIDE SEQUENCE [LARGE SCALE GENOMIC DNA]</scope>
    <source>
        <tissue evidence="1">Muscle</tissue>
    </source>
</reference>
<organism evidence="1 2">
    <name type="scientific">Portunus trituberculatus</name>
    <name type="common">Swimming crab</name>
    <name type="synonym">Neptunus trituberculatus</name>
    <dbReference type="NCBI Taxonomy" id="210409"/>
    <lineage>
        <taxon>Eukaryota</taxon>
        <taxon>Metazoa</taxon>
        <taxon>Ecdysozoa</taxon>
        <taxon>Arthropoda</taxon>
        <taxon>Crustacea</taxon>
        <taxon>Multicrustacea</taxon>
        <taxon>Malacostraca</taxon>
        <taxon>Eumalacostraca</taxon>
        <taxon>Eucarida</taxon>
        <taxon>Decapoda</taxon>
        <taxon>Pleocyemata</taxon>
        <taxon>Brachyura</taxon>
        <taxon>Eubrachyura</taxon>
        <taxon>Portunoidea</taxon>
        <taxon>Portunidae</taxon>
        <taxon>Portuninae</taxon>
        <taxon>Portunus</taxon>
    </lineage>
</organism>